<evidence type="ECO:0000256" key="5">
    <source>
        <dbReference type="ARBA" id="ARBA00022801"/>
    </source>
</evidence>
<evidence type="ECO:0000256" key="6">
    <source>
        <dbReference type="SAM" id="MobiDB-lite"/>
    </source>
</evidence>
<evidence type="ECO:0000313" key="9">
    <source>
        <dbReference type="Proteomes" id="UP000635726"/>
    </source>
</evidence>
<dbReference type="GO" id="GO:0110001">
    <property type="term" value="C:toxin-antitoxin complex"/>
    <property type="evidence" value="ECO:0007669"/>
    <property type="project" value="InterPro"/>
</dbReference>
<keyword evidence="3" id="KW-0540">Nuclease</keyword>
<evidence type="ECO:0000256" key="1">
    <source>
        <dbReference type="ARBA" id="ARBA00022553"/>
    </source>
</evidence>
<dbReference type="PANTHER" id="PTHR34139:SF1">
    <property type="entry name" value="RNASE MJ1380-RELATED"/>
    <property type="match status" value="1"/>
</dbReference>
<evidence type="ECO:0000256" key="4">
    <source>
        <dbReference type="ARBA" id="ARBA00022741"/>
    </source>
</evidence>
<dbReference type="InterPro" id="IPR002934">
    <property type="entry name" value="Polymerase_NTP_transf_dom"/>
</dbReference>
<evidence type="ECO:0000313" key="8">
    <source>
        <dbReference type="EMBL" id="GGJ75269.1"/>
    </source>
</evidence>
<dbReference type="Pfam" id="PF01909">
    <property type="entry name" value="NTP_transf_2"/>
    <property type="match status" value="1"/>
</dbReference>
<dbReference type="PANTHER" id="PTHR34139">
    <property type="entry name" value="UPF0331 PROTEIN MJ0127"/>
    <property type="match status" value="1"/>
</dbReference>
<accession>A0A917PFQ5</accession>
<dbReference type="InterPro" id="IPR051813">
    <property type="entry name" value="HepT_RNase_toxin"/>
</dbReference>
<feature type="domain" description="Polymerase nucleotidyl transferase" evidence="7">
    <location>
        <begin position="40"/>
        <end position="113"/>
    </location>
</feature>
<dbReference type="SUPFAM" id="SSF81301">
    <property type="entry name" value="Nucleotidyltransferase"/>
    <property type="match status" value="1"/>
</dbReference>
<proteinExistence type="predicted"/>
<gene>
    <name evidence="8" type="ORF">GCM10008939_19430</name>
</gene>
<protein>
    <recommendedName>
        <fullName evidence="7">Polymerase nucleotidyl transferase domain-containing protein</fullName>
    </recommendedName>
</protein>
<reference evidence="8" key="2">
    <citation type="submission" date="2020-09" db="EMBL/GenBank/DDBJ databases">
        <authorList>
            <person name="Sun Q."/>
            <person name="Ohkuma M."/>
        </authorList>
    </citation>
    <scope>NUCLEOTIDE SEQUENCE</scope>
    <source>
        <strain evidence="8">JCM 14371</strain>
    </source>
</reference>
<feature type="compositionally biased region" description="Low complexity" evidence="6">
    <location>
        <begin position="118"/>
        <end position="133"/>
    </location>
</feature>
<dbReference type="GO" id="GO:0004540">
    <property type="term" value="F:RNA nuclease activity"/>
    <property type="evidence" value="ECO:0007669"/>
    <property type="project" value="InterPro"/>
</dbReference>
<dbReference type="GO" id="GO:0000166">
    <property type="term" value="F:nucleotide binding"/>
    <property type="evidence" value="ECO:0007669"/>
    <property type="project" value="UniProtKB-KW"/>
</dbReference>
<dbReference type="CDD" id="cd05403">
    <property type="entry name" value="NT_KNTase_like"/>
    <property type="match status" value="1"/>
</dbReference>
<feature type="region of interest" description="Disordered" evidence="6">
    <location>
        <begin position="108"/>
        <end position="138"/>
    </location>
</feature>
<keyword evidence="5" id="KW-0378">Hydrolase</keyword>
<evidence type="ECO:0000256" key="2">
    <source>
        <dbReference type="ARBA" id="ARBA00022649"/>
    </source>
</evidence>
<dbReference type="Gene3D" id="3.30.460.10">
    <property type="entry name" value="Beta Polymerase, domain 2"/>
    <property type="match status" value="1"/>
</dbReference>
<keyword evidence="2" id="KW-1277">Toxin-antitoxin system</keyword>
<organism evidence="8 9">
    <name type="scientific">Deinococcus aquiradiocola</name>
    <dbReference type="NCBI Taxonomy" id="393059"/>
    <lineage>
        <taxon>Bacteria</taxon>
        <taxon>Thermotogati</taxon>
        <taxon>Deinococcota</taxon>
        <taxon>Deinococci</taxon>
        <taxon>Deinococcales</taxon>
        <taxon>Deinococcaceae</taxon>
        <taxon>Deinococcus</taxon>
    </lineage>
</organism>
<name>A0A917PFQ5_9DEIO</name>
<keyword evidence="9" id="KW-1185">Reference proteome</keyword>
<dbReference type="GO" id="GO:0016787">
    <property type="term" value="F:hydrolase activity"/>
    <property type="evidence" value="ECO:0007669"/>
    <property type="project" value="UniProtKB-KW"/>
</dbReference>
<dbReference type="Pfam" id="PF01934">
    <property type="entry name" value="HepT-like"/>
    <property type="match status" value="1"/>
</dbReference>
<keyword evidence="1" id="KW-0597">Phosphoprotein</keyword>
<reference evidence="8" key="1">
    <citation type="journal article" date="2014" name="Int. J. Syst. Evol. Microbiol.">
        <title>Complete genome sequence of Corynebacterium casei LMG S-19264T (=DSM 44701T), isolated from a smear-ripened cheese.</title>
        <authorList>
            <consortium name="US DOE Joint Genome Institute (JGI-PGF)"/>
            <person name="Walter F."/>
            <person name="Albersmeier A."/>
            <person name="Kalinowski J."/>
            <person name="Ruckert C."/>
        </authorList>
    </citation>
    <scope>NUCLEOTIDE SEQUENCE</scope>
    <source>
        <strain evidence="8">JCM 14371</strain>
    </source>
</reference>
<evidence type="ECO:0000259" key="7">
    <source>
        <dbReference type="Pfam" id="PF01909"/>
    </source>
</evidence>
<keyword evidence="4" id="KW-0547">Nucleotide-binding</keyword>
<sequence>MPDAPAPHASAPQTEAPRLLGQPRLAEVSAYLRQNEPRWRALGITRVELFGSVARDDAANTSDVDLLVTFAHPAGLLDQVRAVHLFEALLGRRTDVLTHGALKPGLKAAVQRDARDISAPTPQDTTTQDAPSDPARKRSRWRVQDLLTLLDRLQTLTAPHTLQTYLHAQDTQDAAAMNLLRLGEGTKFIPQDLQDAHPDVPWDELRSVRNLIAHDYFGLDPHLVWHTLTRDLPALRPHLQALHDTLPEDA</sequence>
<dbReference type="InterPro" id="IPR008201">
    <property type="entry name" value="HepT-like"/>
</dbReference>
<dbReference type="Proteomes" id="UP000635726">
    <property type="component" value="Unassembled WGS sequence"/>
</dbReference>
<dbReference type="RefSeq" id="WP_268238824.1">
    <property type="nucleotide sequence ID" value="NZ_BMOE01000005.1"/>
</dbReference>
<dbReference type="GO" id="GO:0016779">
    <property type="term" value="F:nucleotidyltransferase activity"/>
    <property type="evidence" value="ECO:0007669"/>
    <property type="project" value="InterPro"/>
</dbReference>
<dbReference type="AlphaFoldDB" id="A0A917PFQ5"/>
<evidence type="ECO:0000256" key="3">
    <source>
        <dbReference type="ARBA" id="ARBA00022722"/>
    </source>
</evidence>
<dbReference type="InterPro" id="IPR043519">
    <property type="entry name" value="NT_sf"/>
</dbReference>
<dbReference type="EMBL" id="BMOE01000005">
    <property type="protein sequence ID" value="GGJ75269.1"/>
    <property type="molecule type" value="Genomic_DNA"/>
</dbReference>
<comment type="caution">
    <text evidence="8">The sequence shown here is derived from an EMBL/GenBank/DDBJ whole genome shotgun (WGS) entry which is preliminary data.</text>
</comment>